<dbReference type="AlphaFoldDB" id="A0A9E7FMI1"/>
<evidence type="ECO:0000256" key="2">
    <source>
        <dbReference type="SAM" id="Phobius"/>
    </source>
</evidence>
<feature type="transmembrane region" description="Helical" evidence="2">
    <location>
        <begin position="44"/>
        <end position="62"/>
    </location>
</feature>
<feature type="region of interest" description="Disordered" evidence="1">
    <location>
        <begin position="71"/>
        <end position="108"/>
    </location>
</feature>
<keyword evidence="2" id="KW-0812">Transmembrane</keyword>
<evidence type="ECO:0000313" key="3">
    <source>
        <dbReference type="EMBL" id="URD99004.1"/>
    </source>
</evidence>
<name>A0A9E7FMI1_9LILI</name>
<proteinExistence type="predicted"/>
<protein>
    <submittedName>
        <fullName evidence="3">Uncharacterized protein</fullName>
    </submittedName>
</protein>
<dbReference type="Proteomes" id="UP001055439">
    <property type="component" value="Chromosome 4"/>
</dbReference>
<organism evidence="3 4">
    <name type="scientific">Musa troglodytarum</name>
    <name type="common">fe'i banana</name>
    <dbReference type="NCBI Taxonomy" id="320322"/>
    <lineage>
        <taxon>Eukaryota</taxon>
        <taxon>Viridiplantae</taxon>
        <taxon>Streptophyta</taxon>
        <taxon>Embryophyta</taxon>
        <taxon>Tracheophyta</taxon>
        <taxon>Spermatophyta</taxon>
        <taxon>Magnoliopsida</taxon>
        <taxon>Liliopsida</taxon>
        <taxon>Zingiberales</taxon>
        <taxon>Musaceae</taxon>
        <taxon>Musa</taxon>
    </lineage>
</organism>
<keyword evidence="2" id="KW-0472">Membrane</keyword>
<accession>A0A9E7FMI1</accession>
<feature type="transmembrane region" description="Helical" evidence="2">
    <location>
        <begin position="7"/>
        <end position="24"/>
    </location>
</feature>
<evidence type="ECO:0000313" key="4">
    <source>
        <dbReference type="Proteomes" id="UP001055439"/>
    </source>
</evidence>
<feature type="compositionally biased region" description="Low complexity" evidence="1">
    <location>
        <begin position="74"/>
        <end position="85"/>
    </location>
</feature>
<keyword evidence="2" id="KW-1133">Transmembrane helix</keyword>
<dbReference type="EMBL" id="CP097506">
    <property type="protein sequence ID" value="URD99004.1"/>
    <property type="molecule type" value="Genomic_DNA"/>
</dbReference>
<reference evidence="3" key="1">
    <citation type="submission" date="2022-05" db="EMBL/GenBank/DDBJ databases">
        <title>The Musa troglodytarum L. genome provides insights into the mechanism of non-climacteric behaviour and enrichment of carotenoids.</title>
        <authorList>
            <person name="Wang J."/>
        </authorList>
    </citation>
    <scope>NUCLEOTIDE SEQUENCE</scope>
    <source>
        <tissue evidence="3">Leaf</tissue>
    </source>
</reference>
<gene>
    <name evidence="3" type="ORF">MUK42_34309</name>
</gene>
<evidence type="ECO:0000256" key="1">
    <source>
        <dbReference type="SAM" id="MobiDB-lite"/>
    </source>
</evidence>
<keyword evidence="4" id="KW-1185">Reference proteome</keyword>
<sequence length="108" mass="11292">MDLSRTMAGQGFCLIMWAVDAVVFEPIRHGPRAGADPASVGSSLLAFLVFLTGVWLVILGLVRSDLRRGRPQEAAAAPGGIIPGAEDNGNRRAKDSPNPGSPLRRSGG</sequence>